<proteinExistence type="predicted"/>
<keyword evidence="3" id="KW-1185">Reference proteome</keyword>
<name>A0A8G0ZT10_9RHOB</name>
<dbReference type="Proteomes" id="UP000826300">
    <property type="component" value="Chromosome"/>
</dbReference>
<dbReference type="KEGG" id="nsm:JO391_19900"/>
<evidence type="ECO:0000313" key="3">
    <source>
        <dbReference type="Proteomes" id="UP000826300"/>
    </source>
</evidence>
<dbReference type="AlphaFoldDB" id="A0A8G0ZT10"/>
<dbReference type="InterPro" id="IPR032710">
    <property type="entry name" value="NTF2-like_dom_sf"/>
</dbReference>
<protein>
    <submittedName>
        <fullName evidence="2">Nuclear transport factor 2 family protein</fullName>
    </submittedName>
</protein>
<reference evidence="2" key="1">
    <citation type="submission" date="2021-02" db="EMBL/GenBank/DDBJ databases">
        <title>Rhodobacter shimadae sp. nov., an aerobic anoxygenic phototrophic bacterium isolated from a hot spring.</title>
        <authorList>
            <person name="Muramatsu S."/>
            <person name="Haruta S."/>
            <person name="Hirose S."/>
            <person name="Hanada S."/>
        </authorList>
    </citation>
    <scope>NUCLEOTIDE SEQUENCE</scope>
    <source>
        <strain evidence="2">N10</strain>
    </source>
</reference>
<organism evidence="2 3">
    <name type="scientific">Neotabrizicola shimadae</name>
    <dbReference type="NCBI Taxonomy" id="2807096"/>
    <lineage>
        <taxon>Bacteria</taxon>
        <taxon>Pseudomonadati</taxon>
        <taxon>Pseudomonadota</taxon>
        <taxon>Alphaproteobacteria</taxon>
        <taxon>Rhodobacterales</taxon>
        <taxon>Paracoccaceae</taxon>
        <taxon>Neotabrizicola</taxon>
    </lineage>
</organism>
<accession>A0A8G0ZT10</accession>
<sequence length="117" mass="13639">MQTLPALEQTLWRRETRFDRALMEATFAPDFFEFGRSGRRYTRAELIFDKAQASDIPATLHRLTVTPLSDRLALVTYISELRCDPPEWANRASLWDISSGRWQLRFHQGTPCEALHD</sequence>
<evidence type="ECO:0000313" key="2">
    <source>
        <dbReference type="EMBL" id="QYZ69919.1"/>
    </source>
</evidence>
<gene>
    <name evidence="2" type="ORF">JO391_19900</name>
</gene>
<evidence type="ECO:0000259" key="1">
    <source>
        <dbReference type="Pfam" id="PF14534"/>
    </source>
</evidence>
<dbReference type="SUPFAM" id="SSF54427">
    <property type="entry name" value="NTF2-like"/>
    <property type="match status" value="1"/>
</dbReference>
<dbReference type="InterPro" id="IPR027843">
    <property type="entry name" value="DUF4440"/>
</dbReference>
<feature type="domain" description="DUF4440" evidence="1">
    <location>
        <begin position="6"/>
        <end position="104"/>
    </location>
</feature>
<dbReference type="EMBL" id="CP069370">
    <property type="protein sequence ID" value="QYZ69919.1"/>
    <property type="molecule type" value="Genomic_DNA"/>
</dbReference>
<dbReference type="Gene3D" id="3.10.450.50">
    <property type="match status" value="1"/>
</dbReference>
<dbReference type="RefSeq" id="WP_220662135.1">
    <property type="nucleotide sequence ID" value="NZ_CP069370.1"/>
</dbReference>
<dbReference type="Pfam" id="PF14534">
    <property type="entry name" value="DUF4440"/>
    <property type="match status" value="1"/>
</dbReference>